<comment type="similarity">
    <text evidence="1 2 3">Belongs to the cullin family.</text>
</comment>
<dbReference type="InterPro" id="IPR036390">
    <property type="entry name" value="WH_DNA-bd_sf"/>
</dbReference>
<dbReference type="PANTHER" id="PTHR11932">
    <property type="entry name" value="CULLIN"/>
    <property type="match status" value="1"/>
</dbReference>
<dbReference type="CDD" id="cd09272">
    <property type="entry name" value="RNase_HI_RT_Ty1"/>
    <property type="match status" value="1"/>
</dbReference>
<dbReference type="SMART" id="SM00884">
    <property type="entry name" value="Cullin_Nedd8"/>
    <property type="match status" value="1"/>
</dbReference>
<dbReference type="SUPFAM" id="SSF46785">
    <property type="entry name" value="Winged helix' DNA-binding domain"/>
    <property type="match status" value="1"/>
</dbReference>
<dbReference type="InterPro" id="IPR016159">
    <property type="entry name" value="Cullin_repeat-like_dom_sf"/>
</dbReference>
<dbReference type="InterPro" id="IPR045093">
    <property type="entry name" value="Cullin"/>
</dbReference>
<dbReference type="EMBL" id="JAIVGD010000019">
    <property type="protein sequence ID" value="KAH0750656.1"/>
    <property type="molecule type" value="Genomic_DNA"/>
</dbReference>
<dbReference type="InterPro" id="IPR016158">
    <property type="entry name" value="Cullin_homology"/>
</dbReference>
<dbReference type="SUPFAM" id="SSF75632">
    <property type="entry name" value="Cullin homology domain"/>
    <property type="match status" value="1"/>
</dbReference>
<dbReference type="InterPro" id="IPR019559">
    <property type="entry name" value="Cullin_neddylation_domain"/>
</dbReference>
<dbReference type="Pfam" id="PF00888">
    <property type="entry name" value="Cullin"/>
    <property type="match status" value="1"/>
</dbReference>
<comment type="caution">
    <text evidence="5">The sequence shown here is derived from an EMBL/GenBank/DDBJ whole genome shotgun (WGS) entry which is preliminary data.</text>
</comment>
<name>A0ABQ7ULZ2_SOLTU</name>
<gene>
    <name evidence="5" type="ORF">KY290_029888</name>
</gene>
<reference evidence="5 6" key="1">
    <citation type="journal article" date="2021" name="bioRxiv">
        <title>Chromosome-scale and haplotype-resolved genome assembly of a tetraploid potato cultivar.</title>
        <authorList>
            <person name="Sun H."/>
            <person name="Jiao W.-B."/>
            <person name="Krause K."/>
            <person name="Campoy J.A."/>
            <person name="Goel M."/>
            <person name="Folz-Donahue K."/>
            <person name="Kukat C."/>
            <person name="Huettel B."/>
            <person name="Schneeberger K."/>
        </authorList>
    </citation>
    <scope>NUCLEOTIDE SEQUENCE [LARGE SCALE GENOMIC DNA]</scope>
    <source>
        <strain evidence="5">SolTubOtavaFocal</strain>
        <tissue evidence="5">Leaves</tissue>
    </source>
</reference>
<dbReference type="Gene3D" id="3.30.230.130">
    <property type="entry name" value="Cullin, Chain C, Domain 2"/>
    <property type="match status" value="1"/>
</dbReference>
<dbReference type="Gene3D" id="1.20.1310.10">
    <property type="entry name" value="Cullin Repeats"/>
    <property type="match status" value="4"/>
</dbReference>
<evidence type="ECO:0000256" key="2">
    <source>
        <dbReference type="PROSITE-ProRule" id="PRU00330"/>
    </source>
</evidence>
<dbReference type="SMART" id="SM00182">
    <property type="entry name" value="CULLIN"/>
    <property type="match status" value="1"/>
</dbReference>
<evidence type="ECO:0000313" key="5">
    <source>
        <dbReference type="EMBL" id="KAH0750656.1"/>
    </source>
</evidence>
<feature type="domain" description="Cullin family profile" evidence="4">
    <location>
        <begin position="396"/>
        <end position="626"/>
    </location>
</feature>
<evidence type="ECO:0000256" key="1">
    <source>
        <dbReference type="ARBA" id="ARBA00006019"/>
    </source>
</evidence>
<evidence type="ECO:0000313" key="6">
    <source>
        <dbReference type="Proteomes" id="UP000826656"/>
    </source>
</evidence>
<keyword evidence="6" id="KW-1185">Reference proteome</keyword>
<proteinExistence type="inferred from homology"/>
<dbReference type="Pfam" id="PF10557">
    <property type="entry name" value="Cullin_Nedd8"/>
    <property type="match status" value="1"/>
</dbReference>
<organism evidence="5 6">
    <name type="scientific">Solanum tuberosum</name>
    <name type="common">Potato</name>
    <dbReference type="NCBI Taxonomy" id="4113"/>
    <lineage>
        <taxon>Eukaryota</taxon>
        <taxon>Viridiplantae</taxon>
        <taxon>Streptophyta</taxon>
        <taxon>Embryophyta</taxon>
        <taxon>Tracheophyta</taxon>
        <taxon>Spermatophyta</taxon>
        <taxon>Magnoliopsida</taxon>
        <taxon>eudicotyledons</taxon>
        <taxon>Gunneridae</taxon>
        <taxon>Pentapetalae</taxon>
        <taxon>asterids</taxon>
        <taxon>lamiids</taxon>
        <taxon>Solanales</taxon>
        <taxon>Solanaceae</taxon>
        <taxon>Solanoideae</taxon>
        <taxon>Solaneae</taxon>
        <taxon>Solanum</taxon>
    </lineage>
</organism>
<dbReference type="SUPFAM" id="SSF56672">
    <property type="entry name" value="DNA/RNA polymerases"/>
    <property type="match status" value="1"/>
</dbReference>
<accession>A0ABQ7ULZ2</accession>
<dbReference type="Proteomes" id="UP000826656">
    <property type="component" value="Unassembled WGS sequence"/>
</dbReference>
<dbReference type="InterPro" id="IPR043502">
    <property type="entry name" value="DNA/RNA_pol_sf"/>
</dbReference>
<dbReference type="InterPro" id="IPR001373">
    <property type="entry name" value="Cullin_N"/>
</dbReference>
<evidence type="ECO:0000256" key="3">
    <source>
        <dbReference type="RuleBase" id="RU003829"/>
    </source>
</evidence>
<dbReference type="PROSITE" id="PS50069">
    <property type="entry name" value="CULLIN_2"/>
    <property type="match status" value="1"/>
</dbReference>
<evidence type="ECO:0000259" key="4">
    <source>
        <dbReference type="PROSITE" id="PS50069"/>
    </source>
</evidence>
<dbReference type="SUPFAM" id="SSF74788">
    <property type="entry name" value="Cullin repeat-like"/>
    <property type="match status" value="1"/>
</dbReference>
<dbReference type="Pfam" id="PF26557">
    <property type="entry name" value="Cullin_AB"/>
    <property type="match status" value="1"/>
</dbReference>
<dbReference type="InterPro" id="IPR059120">
    <property type="entry name" value="Cullin-like_AB"/>
</dbReference>
<dbReference type="InterPro" id="IPR036388">
    <property type="entry name" value="WH-like_DNA-bd_sf"/>
</dbReference>
<dbReference type="Gene3D" id="1.10.10.10">
    <property type="entry name" value="Winged helix-like DNA-binding domain superfamily/Winged helix DNA-binding domain"/>
    <property type="match status" value="1"/>
</dbReference>
<dbReference type="InterPro" id="IPR036317">
    <property type="entry name" value="Cullin_homology_sf"/>
</dbReference>
<protein>
    <recommendedName>
        <fullName evidence="4">Cullin family profile domain-containing protein</fullName>
    </recommendedName>
</protein>
<sequence>MEETEEKTIELEEGMECVQKGLNKLKIIIEGEPESFTSDEYVMLYTYPWHSLSLECITIYNMCTQKAPHDYSEQLYDKYKEAVEDYIITIVLPSLNKKHDEFLLKELEKRWASHKLMVKWLLKFFRYLDKFFIKRAEVPALNEVGLSCFRDLVYHDVKGRVTDAVIALIDQEREGEKIDRVLLKNVIDLYIDMGKGRMDYYVNDFEEAMLRDSACHYSRKASTWIVEDSCPEYMLKAEECLQKEKDRVSHYLHSSTETKLLEKMQNQVLITYTNQLLEKEDSGCRALLKDEKVEDLTRMYSLFHKIPKGIELVAEIFKQHVAAEGMVVVQQAADVANNKTESSGGSQEQDFVKKAFELHDKYMVYVKGCFADNSIFHKALKEAFEVFCNKSVAGSSTAELLASYCDNTLKKGGSEQLSDDVIEDTLDKVVKLVTYISDKDVFAEFYRKKLSRRLLFDRSANEEHERLILSKLKQQCGGQFTSKMEGMVTDLSLVKENQTHFQEYISNNPATNPGIDMTVTVLTTGFWPSYKSCDLNLPVEMAKGVESFKEFYQKKTKHRKLTWIFSLGQCNLNGKFEQKTIELILGTYQAAALLLFNASDKWSYSDIKTELNLADDDLVRVLASVSCAKYKILNKEPSGRTVSSTDHFEFNSQFTDKMRRIRVPLPPVDDRKKMVEEVGKDRRYAIDACLVRIMKAKKVLTHQQLILECVEQLSKMFKPDVKAIKKRIEDLITRDYLERDLENTNTYKKNDAENVALDDYGKYQRLVGRLLYLTMTRPDIAFVVQGTTDLGLFMPSTKESTLVAYCDSDWGACVETRRSVTGYIVKLGNAVVSWKSKKQSTVSRSSAEAEFRSMASTVAEIVWLKGLFKELGVEVKLLVRLFCDSKAAIQIAAHPIFHERTKHFDIDYHFVREKILEGLIQTQHIGTREQQADLLTKGLCKPQHDALVDKLGMKNIFFNS</sequence>